<dbReference type="GO" id="GO:0008168">
    <property type="term" value="F:methyltransferase activity"/>
    <property type="evidence" value="ECO:0007669"/>
    <property type="project" value="UniProtKB-KW"/>
</dbReference>
<gene>
    <name evidence="2" type="ORF">KB213_03135</name>
</gene>
<keyword evidence="2" id="KW-0808">Transferase</keyword>
<dbReference type="Proteomes" id="UP000677812">
    <property type="component" value="Unassembled WGS sequence"/>
</dbReference>
<accession>A0ABS5E568</accession>
<evidence type="ECO:0000313" key="3">
    <source>
        <dbReference type="Proteomes" id="UP000677812"/>
    </source>
</evidence>
<evidence type="ECO:0000259" key="1">
    <source>
        <dbReference type="Pfam" id="PF08241"/>
    </source>
</evidence>
<dbReference type="InterPro" id="IPR029063">
    <property type="entry name" value="SAM-dependent_MTases_sf"/>
</dbReference>
<dbReference type="Pfam" id="PF08241">
    <property type="entry name" value="Methyltransf_11"/>
    <property type="match status" value="1"/>
</dbReference>
<dbReference type="Gene3D" id="3.40.50.150">
    <property type="entry name" value="Vaccinia Virus protein VP39"/>
    <property type="match status" value="1"/>
</dbReference>
<proteinExistence type="predicted"/>
<dbReference type="EMBL" id="JAGRQH010000002">
    <property type="protein sequence ID" value="MBR0559054.1"/>
    <property type="molecule type" value="Genomic_DNA"/>
</dbReference>
<sequence>MQTNRLHTPDISAFYRTPVGQRVQTLLQRHIKSLPFPPCQQAIALGHATPYRRALPDNTIFAHLTPPSHQEAGQKHCIVDTTRLPFDDCSVPLILAVHALEFAPSPSELLRALWKSLRDDGHLILVIPNRSGLWAHSDRTPFGHGTPFSTQQIQRLLTQNLFKTDYKRSTLIAPPCMLTHSSGRMIEYLAPYLPSPCAGLHLLVVRKNLYAGLPLAVSHKAVPSARQITAAAWSQQDPSAS</sequence>
<reference evidence="2 3" key="1">
    <citation type="submission" date="2021-04" db="EMBL/GenBank/DDBJ databases">
        <title>The complete genome sequence of Neokomagataea sp. TBRC 2177.</title>
        <authorList>
            <person name="Charoenyingcharoen P."/>
            <person name="Yukphan P."/>
        </authorList>
    </citation>
    <scope>NUCLEOTIDE SEQUENCE [LARGE SCALE GENOMIC DNA]</scope>
    <source>
        <strain evidence="2 3">TBRC 2177</strain>
    </source>
</reference>
<evidence type="ECO:0000313" key="2">
    <source>
        <dbReference type="EMBL" id="MBR0559054.1"/>
    </source>
</evidence>
<dbReference type="GO" id="GO:0032259">
    <property type="term" value="P:methylation"/>
    <property type="evidence" value="ECO:0007669"/>
    <property type="project" value="UniProtKB-KW"/>
</dbReference>
<organism evidence="2 3">
    <name type="scientific">Neokomagataea anthophila</name>
    <dbReference type="NCBI Taxonomy" id="2826925"/>
    <lineage>
        <taxon>Bacteria</taxon>
        <taxon>Pseudomonadati</taxon>
        <taxon>Pseudomonadota</taxon>
        <taxon>Alphaproteobacteria</taxon>
        <taxon>Acetobacterales</taxon>
        <taxon>Acetobacteraceae</taxon>
        <taxon>Neokomagataea</taxon>
    </lineage>
</organism>
<keyword evidence="3" id="KW-1185">Reference proteome</keyword>
<keyword evidence="2" id="KW-0489">Methyltransferase</keyword>
<dbReference type="RefSeq" id="WP_211680625.1">
    <property type="nucleotide sequence ID" value="NZ_JAGRQH010000002.1"/>
</dbReference>
<protein>
    <submittedName>
        <fullName evidence="2">Methyltransferase domain-containing protein</fullName>
    </submittedName>
</protein>
<dbReference type="InterPro" id="IPR013216">
    <property type="entry name" value="Methyltransf_11"/>
</dbReference>
<name>A0ABS5E568_9PROT</name>
<feature type="domain" description="Methyltransferase type 11" evidence="1">
    <location>
        <begin position="77"/>
        <end position="125"/>
    </location>
</feature>
<comment type="caution">
    <text evidence="2">The sequence shown here is derived from an EMBL/GenBank/DDBJ whole genome shotgun (WGS) entry which is preliminary data.</text>
</comment>
<dbReference type="SUPFAM" id="SSF53335">
    <property type="entry name" value="S-adenosyl-L-methionine-dependent methyltransferases"/>
    <property type="match status" value="1"/>
</dbReference>